<accession>A0A803Q7H7</accession>
<sequence>MILPKRVIADVEAVCRSFLWKGQSAMASPGSVAWGNMCKPKKAGGIGFMSIHEWNKAAVIKNIWAIASKKDNLWVKWVHNVYISKESWWEYKAPTQSSWYWRKMVELKDEWKEQVDYNQFTAQNCKVSEVYKVLTAADDLCHWSKQVWSRMNIPKHSFLLWLAMLDRLKTKQRLVKFQITADAQCILCEDSEETAPHLFFCCKFSQDCLRQIKEWLCWRAATTSLQNVLRWINRAKISKFRKAVYAAAIAALVYHIWKARNCKIWQGSSSQVQQLAQEVKWQIKTRITCVMSKTVAKIDYEWFNSL</sequence>
<evidence type="ECO:0000259" key="1">
    <source>
        <dbReference type="Pfam" id="PF13966"/>
    </source>
</evidence>
<evidence type="ECO:0000313" key="3">
    <source>
        <dbReference type="Proteomes" id="UP000596661"/>
    </source>
</evidence>
<dbReference type="EMBL" id="UZAU01000697">
    <property type="status" value="NOT_ANNOTATED_CDS"/>
    <property type="molecule type" value="Genomic_DNA"/>
</dbReference>
<proteinExistence type="predicted"/>
<dbReference type="Pfam" id="PF13966">
    <property type="entry name" value="zf-RVT"/>
    <property type="match status" value="1"/>
</dbReference>
<dbReference type="InterPro" id="IPR026960">
    <property type="entry name" value="RVT-Znf"/>
</dbReference>
<protein>
    <recommendedName>
        <fullName evidence="1">Reverse transcriptase zinc-binding domain-containing protein</fullName>
    </recommendedName>
</protein>
<reference evidence="2" key="1">
    <citation type="submission" date="2018-11" db="EMBL/GenBank/DDBJ databases">
        <authorList>
            <person name="Grassa J C."/>
        </authorList>
    </citation>
    <scope>NUCLEOTIDE SEQUENCE [LARGE SCALE GENOMIC DNA]</scope>
</reference>
<feature type="domain" description="Reverse transcriptase zinc-binding" evidence="1">
    <location>
        <begin position="127"/>
        <end position="206"/>
    </location>
</feature>
<name>A0A803Q7H7_CANSA</name>
<reference evidence="2" key="2">
    <citation type="submission" date="2021-03" db="UniProtKB">
        <authorList>
            <consortium name="EnsemblPlants"/>
        </authorList>
    </citation>
    <scope>IDENTIFICATION</scope>
</reference>
<dbReference type="EnsemblPlants" id="evm.model.08.1064">
    <property type="protein sequence ID" value="cds.evm.model.08.1064"/>
    <property type="gene ID" value="evm.TU.08.1064"/>
</dbReference>
<organism evidence="2 3">
    <name type="scientific">Cannabis sativa</name>
    <name type="common">Hemp</name>
    <name type="synonym">Marijuana</name>
    <dbReference type="NCBI Taxonomy" id="3483"/>
    <lineage>
        <taxon>Eukaryota</taxon>
        <taxon>Viridiplantae</taxon>
        <taxon>Streptophyta</taxon>
        <taxon>Embryophyta</taxon>
        <taxon>Tracheophyta</taxon>
        <taxon>Spermatophyta</taxon>
        <taxon>Magnoliopsida</taxon>
        <taxon>eudicotyledons</taxon>
        <taxon>Gunneridae</taxon>
        <taxon>Pentapetalae</taxon>
        <taxon>rosids</taxon>
        <taxon>fabids</taxon>
        <taxon>Rosales</taxon>
        <taxon>Cannabaceae</taxon>
        <taxon>Cannabis</taxon>
    </lineage>
</organism>
<evidence type="ECO:0000313" key="2">
    <source>
        <dbReference type="EnsemblPlants" id="cds.evm.model.08.1064"/>
    </source>
</evidence>
<dbReference type="AlphaFoldDB" id="A0A803Q7H7"/>
<dbReference type="Proteomes" id="UP000596661">
    <property type="component" value="Chromosome 8"/>
</dbReference>
<dbReference type="Gramene" id="evm.model.08.1064">
    <property type="protein sequence ID" value="cds.evm.model.08.1064"/>
    <property type="gene ID" value="evm.TU.08.1064"/>
</dbReference>
<dbReference type="PANTHER" id="PTHR33116">
    <property type="entry name" value="REVERSE TRANSCRIPTASE ZINC-BINDING DOMAIN-CONTAINING PROTEIN-RELATED-RELATED"/>
    <property type="match status" value="1"/>
</dbReference>
<dbReference type="PANTHER" id="PTHR33116:SF84">
    <property type="entry name" value="RNA-DIRECTED DNA POLYMERASE"/>
    <property type="match status" value="1"/>
</dbReference>
<keyword evidence="3" id="KW-1185">Reference proteome</keyword>